<keyword evidence="2" id="KW-1185">Reference proteome</keyword>
<dbReference type="AlphaFoldDB" id="A0AA97JTV4"/>
<dbReference type="GeneID" id="129334880"/>
<sequence>MTTTLVLTQHILREDQGTEGNRLLYGSSASEITEEIEYIKQIRSTLAKVRPLLCKNHGVANGMQAHFQESGLEPDEESLASSFSKTVEKVEEIEQELSRVNKENEWLQIKLDASRAAGIECVRNSSRVLQEEYNQRCEGLKKRHDGVIHTMKARKFEQEEKLKQSTDNLSRMNVALKEKYIQIEELEKRVQRMEEEKKTLTEKKRLLKGKLQQMMSKAEDTNSCVKVQTEISTLQEQISHLDHVIHSQHQNLHAVIHQIEDLNNELRLQNERIESLKEKIGMLQAKNEELKYQVQFWSSQSKSVASKAVSVKLDGAGPYSMVTRLRK</sequence>
<protein>
    <submittedName>
        <fullName evidence="3">Coiled-coil domain-containing protein 68</fullName>
    </submittedName>
</protein>
<name>A0AA97JTV4_EUBMA</name>
<dbReference type="CTD" id="80323"/>
<dbReference type="GO" id="GO:0035556">
    <property type="term" value="P:intracellular signal transduction"/>
    <property type="evidence" value="ECO:0007669"/>
    <property type="project" value="TreeGrafter"/>
</dbReference>
<dbReference type="RefSeq" id="XP_054843222.1">
    <property type="nucleotide sequence ID" value="XM_054987247.1"/>
</dbReference>
<evidence type="ECO:0000256" key="1">
    <source>
        <dbReference type="SAM" id="Coils"/>
    </source>
</evidence>
<reference evidence="3" key="1">
    <citation type="submission" date="2025-08" db="UniProtKB">
        <authorList>
            <consortium name="RefSeq"/>
        </authorList>
    </citation>
    <scope>IDENTIFICATION</scope>
    <source>
        <tissue evidence="3">Blood</tissue>
    </source>
</reference>
<dbReference type="Proteomes" id="UP001190640">
    <property type="component" value="Chromosome 8"/>
</dbReference>
<evidence type="ECO:0000313" key="3">
    <source>
        <dbReference type="RefSeq" id="XP_054843222.1"/>
    </source>
</evidence>
<evidence type="ECO:0000313" key="2">
    <source>
        <dbReference type="Proteomes" id="UP001190640"/>
    </source>
</evidence>
<dbReference type="KEGG" id="emc:129334880"/>
<proteinExistence type="predicted"/>
<accession>A0AA97JTV4</accession>
<organism evidence="2 3">
    <name type="scientific">Eublepharis macularius</name>
    <name type="common">Leopard gecko</name>
    <name type="synonym">Cyrtodactylus macularius</name>
    <dbReference type="NCBI Taxonomy" id="481883"/>
    <lineage>
        <taxon>Eukaryota</taxon>
        <taxon>Metazoa</taxon>
        <taxon>Chordata</taxon>
        <taxon>Craniata</taxon>
        <taxon>Vertebrata</taxon>
        <taxon>Euteleostomi</taxon>
        <taxon>Lepidosauria</taxon>
        <taxon>Squamata</taxon>
        <taxon>Bifurcata</taxon>
        <taxon>Gekkota</taxon>
        <taxon>Eublepharidae</taxon>
        <taxon>Eublepharinae</taxon>
        <taxon>Eublepharis</taxon>
    </lineage>
</organism>
<feature type="coiled-coil region" evidence="1">
    <location>
        <begin position="83"/>
        <end position="110"/>
    </location>
</feature>
<gene>
    <name evidence="3" type="primary">CCDC68</name>
</gene>
<keyword evidence="1" id="KW-0175">Coiled coil</keyword>
<feature type="coiled-coil region" evidence="1">
    <location>
        <begin position="169"/>
        <end position="217"/>
    </location>
</feature>
<feature type="coiled-coil region" evidence="1">
    <location>
        <begin position="252"/>
        <end position="293"/>
    </location>
</feature>
<dbReference type="InterPro" id="IPR051375">
    <property type="entry name" value="Tuftelin_GRINL1A/MYZAP/CCD68"/>
</dbReference>
<dbReference type="PANTHER" id="PTHR23171:SF3">
    <property type="entry name" value="COILED-COIL DOMAIN-CONTAINING PROTEIN 68"/>
    <property type="match status" value="1"/>
</dbReference>
<dbReference type="PANTHER" id="PTHR23171">
    <property type="entry name" value="GDOWN1"/>
    <property type="match status" value="1"/>
</dbReference>